<dbReference type="PANTHER" id="PTHR21666:SF263">
    <property type="entry name" value="MUREIN HYDROLASE ACTIVATOR NLPD"/>
    <property type="match status" value="1"/>
</dbReference>
<proteinExistence type="inferred from homology"/>
<dbReference type="SUPFAM" id="SSF54106">
    <property type="entry name" value="LysM domain"/>
    <property type="match status" value="1"/>
</dbReference>
<dbReference type="Gene3D" id="2.70.70.10">
    <property type="entry name" value="Glucose Permease (Domain IIA)"/>
    <property type="match status" value="1"/>
</dbReference>
<evidence type="ECO:0000313" key="4">
    <source>
        <dbReference type="EMBL" id="MBB5713858.1"/>
    </source>
</evidence>
<dbReference type="RefSeq" id="WP_343055142.1">
    <property type="nucleotide sequence ID" value="NZ_JACIJK010000002.1"/>
</dbReference>
<organism evidence="4 5">
    <name type="scientific">Sphingomonas aerophila</name>
    <dbReference type="NCBI Taxonomy" id="1344948"/>
    <lineage>
        <taxon>Bacteria</taxon>
        <taxon>Pseudomonadati</taxon>
        <taxon>Pseudomonadota</taxon>
        <taxon>Alphaproteobacteria</taxon>
        <taxon>Sphingomonadales</taxon>
        <taxon>Sphingomonadaceae</taxon>
        <taxon>Sphingomonas</taxon>
    </lineage>
</organism>
<feature type="domain" description="LysM" evidence="3">
    <location>
        <begin position="142"/>
        <end position="186"/>
    </location>
</feature>
<evidence type="ECO:0000256" key="2">
    <source>
        <dbReference type="SAM" id="MobiDB-lite"/>
    </source>
</evidence>
<dbReference type="EMBL" id="JACIJK010000002">
    <property type="protein sequence ID" value="MBB5713858.1"/>
    <property type="molecule type" value="Genomic_DNA"/>
</dbReference>
<dbReference type="Gene3D" id="3.10.350.10">
    <property type="entry name" value="LysM domain"/>
    <property type="match status" value="2"/>
</dbReference>
<sequence>MRRSAGVIGAALALGGCIPQVDPPAAASPAPQPVIQRAPRPMRAEGYEPASRRPLIQQKEEPAPPAPDIYAPPAPRPAWEARPVVPDAREVSPSTYVVQAGDTLTRVSSRTGAGVEAIARANALQPPYEVRNGQRLSIPGGRYHLVRSGQTGIGIARAYGVEWSRIIAENGLEEPFVLRVGQRVLIPGAAVTGTSLADRAAAFTLDIDDIITGGEPALARNEIPARPVRTPRRVLPATAAIVAPSRLAGGFEWPVEGRIVKRFGRGASGERNDGIKIATPLATPIHATADGVVAYVGSGIAALGGLVIIKHGDRWASVYGHASKLLVQRGQAVKRGQTIALSGESGFADRPELHFELRKGRTPVDPTLQLPPI</sequence>
<evidence type="ECO:0000313" key="5">
    <source>
        <dbReference type="Proteomes" id="UP000546200"/>
    </source>
</evidence>
<dbReference type="CDD" id="cd12797">
    <property type="entry name" value="M23_peptidase"/>
    <property type="match status" value="1"/>
</dbReference>
<dbReference type="SUPFAM" id="SSF51261">
    <property type="entry name" value="Duplicated hybrid motif"/>
    <property type="match status" value="1"/>
</dbReference>
<dbReference type="InterPro" id="IPR050570">
    <property type="entry name" value="Cell_wall_metabolism_enzyme"/>
</dbReference>
<dbReference type="InterPro" id="IPR016047">
    <property type="entry name" value="M23ase_b-sheet_dom"/>
</dbReference>
<reference evidence="4 5" key="1">
    <citation type="submission" date="2020-08" db="EMBL/GenBank/DDBJ databases">
        <title>Genomic Encyclopedia of Type Strains, Phase IV (KMG-IV): sequencing the most valuable type-strain genomes for metagenomic binning, comparative biology and taxonomic classification.</title>
        <authorList>
            <person name="Goeker M."/>
        </authorList>
    </citation>
    <scope>NUCLEOTIDE SEQUENCE [LARGE SCALE GENOMIC DNA]</scope>
    <source>
        <strain evidence="4 5">DSM 100044</strain>
    </source>
</reference>
<protein>
    <submittedName>
        <fullName evidence="4">Murein DD-endopeptidase MepM/ murein hydrolase activator NlpD</fullName>
    </submittedName>
</protein>
<keyword evidence="5" id="KW-1185">Reference proteome</keyword>
<feature type="compositionally biased region" description="Pro residues" evidence="2">
    <location>
        <begin position="63"/>
        <end position="76"/>
    </location>
</feature>
<dbReference type="PROSITE" id="PS51257">
    <property type="entry name" value="PROKAR_LIPOPROTEIN"/>
    <property type="match status" value="1"/>
</dbReference>
<dbReference type="AlphaFoldDB" id="A0A7W9EUV3"/>
<dbReference type="Pfam" id="PF01476">
    <property type="entry name" value="LysM"/>
    <property type="match status" value="2"/>
</dbReference>
<dbReference type="PANTHER" id="PTHR21666">
    <property type="entry name" value="PEPTIDASE-RELATED"/>
    <property type="match status" value="1"/>
</dbReference>
<dbReference type="InterPro" id="IPR011055">
    <property type="entry name" value="Dup_hybrid_motif"/>
</dbReference>
<feature type="region of interest" description="Disordered" evidence="2">
    <location>
        <begin position="24"/>
        <end position="78"/>
    </location>
</feature>
<dbReference type="Proteomes" id="UP000546200">
    <property type="component" value="Unassembled WGS sequence"/>
</dbReference>
<name>A0A7W9EUV3_9SPHN</name>
<evidence type="ECO:0000259" key="3">
    <source>
        <dbReference type="PROSITE" id="PS51782"/>
    </source>
</evidence>
<comment type="similarity">
    <text evidence="1">Belongs to the E.coli NlpD/Haemophilus LppB family.</text>
</comment>
<feature type="domain" description="LysM" evidence="3">
    <location>
        <begin position="94"/>
        <end position="138"/>
    </location>
</feature>
<dbReference type="InterPro" id="IPR036779">
    <property type="entry name" value="LysM_dom_sf"/>
</dbReference>
<dbReference type="CDD" id="cd00118">
    <property type="entry name" value="LysM"/>
    <property type="match status" value="2"/>
</dbReference>
<dbReference type="GO" id="GO:0004222">
    <property type="term" value="F:metalloendopeptidase activity"/>
    <property type="evidence" value="ECO:0007669"/>
    <property type="project" value="TreeGrafter"/>
</dbReference>
<dbReference type="PROSITE" id="PS51782">
    <property type="entry name" value="LYSM"/>
    <property type="match status" value="2"/>
</dbReference>
<gene>
    <name evidence="4" type="ORF">FHS94_000681</name>
</gene>
<keyword evidence="4" id="KW-0378">Hydrolase</keyword>
<dbReference type="InterPro" id="IPR018392">
    <property type="entry name" value="LysM"/>
</dbReference>
<evidence type="ECO:0000256" key="1">
    <source>
        <dbReference type="ARBA" id="ARBA00038420"/>
    </source>
</evidence>
<dbReference type="Pfam" id="PF01551">
    <property type="entry name" value="Peptidase_M23"/>
    <property type="match status" value="1"/>
</dbReference>
<dbReference type="SMART" id="SM00257">
    <property type="entry name" value="LysM"/>
    <property type="match status" value="2"/>
</dbReference>
<accession>A0A7W9EUV3</accession>
<comment type="caution">
    <text evidence="4">The sequence shown here is derived from an EMBL/GenBank/DDBJ whole genome shotgun (WGS) entry which is preliminary data.</text>
</comment>